<dbReference type="InterPro" id="IPR047115">
    <property type="entry name" value="ARSB"/>
</dbReference>
<keyword evidence="3 8" id="KW-0378">Hydrolase</keyword>
<dbReference type="Gene3D" id="3.30.1120.10">
    <property type="match status" value="1"/>
</dbReference>
<dbReference type="InterPro" id="IPR000917">
    <property type="entry name" value="Sulfatase_N"/>
</dbReference>
<dbReference type="Pfam" id="PF00884">
    <property type="entry name" value="Sulfatase"/>
    <property type="match status" value="1"/>
</dbReference>
<evidence type="ECO:0000256" key="2">
    <source>
        <dbReference type="ARBA" id="ARBA00022723"/>
    </source>
</evidence>
<feature type="chain" id="PRO_5045915377" evidence="6">
    <location>
        <begin position="18"/>
        <end position="512"/>
    </location>
</feature>
<protein>
    <submittedName>
        <fullName evidence="8">Sulfuric ester hydrolase</fullName>
    </submittedName>
</protein>
<dbReference type="SUPFAM" id="SSF53649">
    <property type="entry name" value="Alkaline phosphatase-like"/>
    <property type="match status" value="1"/>
</dbReference>
<dbReference type="PROSITE" id="PS00149">
    <property type="entry name" value="SULFATASE_2"/>
    <property type="match status" value="1"/>
</dbReference>
<evidence type="ECO:0000256" key="6">
    <source>
        <dbReference type="SAM" id="SignalP"/>
    </source>
</evidence>
<evidence type="ECO:0000313" key="8">
    <source>
        <dbReference type="EMBL" id="KAK7235856.1"/>
    </source>
</evidence>
<dbReference type="Proteomes" id="UP001363151">
    <property type="component" value="Unassembled WGS sequence"/>
</dbReference>
<keyword evidence="6" id="KW-0732">Signal</keyword>
<keyword evidence="5" id="KW-0325">Glycoprotein</keyword>
<dbReference type="PANTHER" id="PTHR10342">
    <property type="entry name" value="ARYLSULFATASE"/>
    <property type="match status" value="1"/>
</dbReference>
<gene>
    <name evidence="8" type="ORF">SO694_00064171</name>
</gene>
<evidence type="ECO:0000256" key="3">
    <source>
        <dbReference type="ARBA" id="ARBA00022801"/>
    </source>
</evidence>
<dbReference type="CDD" id="cd16029">
    <property type="entry name" value="4-S"/>
    <property type="match status" value="1"/>
</dbReference>
<evidence type="ECO:0000313" key="9">
    <source>
        <dbReference type="Proteomes" id="UP001363151"/>
    </source>
</evidence>
<evidence type="ECO:0000256" key="4">
    <source>
        <dbReference type="ARBA" id="ARBA00022837"/>
    </source>
</evidence>
<dbReference type="InterPro" id="IPR017850">
    <property type="entry name" value="Alkaline_phosphatase_core_sf"/>
</dbReference>
<evidence type="ECO:0000256" key="1">
    <source>
        <dbReference type="ARBA" id="ARBA00008779"/>
    </source>
</evidence>
<comment type="similarity">
    <text evidence="1">Belongs to the sulfatase family.</text>
</comment>
<keyword evidence="4" id="KW-0106">Calcium</keyword>
<evidence type="ECO:0000259" key="7">
    <source>
        <dbReference type="Pfam" id="PF00884"/>
    </source>
</evidence>
<dbReference type="InterPro" id="IPR024607">
    <property type="entry name" value="Sulfatase_CS"/>
</dbReference>
<comment type="caution">
    <text evidence="8">The sequence shown here is derived from an EMBL/GenBank/DDBJ whole genome shotgun (WGS) entry which is preliminary data.</text>
</comment>
<name>A0ABR1FQV8_AURAN</name>
<feature type="domain" description="Sulfatase N-terminal" evidence="7">
    <location>
        <begin position="22"/>
        <end position="358"/>
    </location>
</feature>
<accession>A0ABR1FQV8</accession>
<dbReference type="EMBL" id="JBBJCI010000289">
    <property type="protein sequence ID" value="KAK7235856.1"/>
    <property type="molecule type" value="Genomic_DNA"/>
</dbReference>
<organism evidence="8 9">
    <name type="scientific">Aureococcus anophagefferens</name>
    <name type="common">Harmful bloom alga</name>
    <dbReference type="NCBI Taxonomy" id="44056"/>
    <lineage>
        <taxon>Eukaryota</taxon>
        <taxon>Sar</taxon>
        <taxon>Stramenopiles</taxon>
        <taxon>Ochrophyta</taxon>
        <taxon>Pelagophyceae</taxon>
        <taxon>Pelagomonadales</taxon>
        <taxon>Pelagomonadaceae</taxon>
        <taxon>Aureococcus</taxon>
    </lineage>
</organism>
<dbReference type="Gene3D" id="3.40.720.10">
    <property type="entry name" value="Alkaline Phosphatase, subunit A"/>
    <property type="match status" value="1"/>
</dbReference>
<keyword evidence="2" id="KW-0479">Metal-binding</keyword>
<reference evidence="8 9" key="1">
    <citation type="submission" date="2024-03" db="EMBL/GenBank/DDBJ databases">
        <title>Aureococcus anophagefferens CCMP1851 and Kratosvirus quantuckense: Draft genome of a second virus-susceptible host strain in the model system.</title>
        <authorList>
            <person name="Chase E."/>
            <person name="Truchon A.R."/>
            <person name="Schepens W."/>
            <person name="Wilhelm S.W."/>
        </authorList>
    </citation>
    <scope>NUCLEOTIDE SEQUENCE [LARGE SCALE GENOMIC DNA]</scope>
    <source>
        <strain evidence="8 9">CCMP1851</strain>
    </source>
</reference>
<feature type="signal peptide" evidence="6">
    <location>
        <begin position="1"/>
        <end position="17"/>
    </location>
</feature>
<dbReference type="GO" id="GO:0016787">
    <property type="term" value="F:hydrolase activity"/>
    <property type="evidence" value="ECO:0007669"/>
    <property type="project" value="UniProtKB-KW"/>
</dbReference>
<evidence type="ECO:0000256" key="5">
    <source>
        <dbReference type="ARBA" id="ARBA00023180"/>
    </source>
</evidence>
<keyword evidence="9" id="KW-1185">Reference proteome</keyword>
<proteinExistence type="inferred from homology"/>
<sequence length="512" mass="55081">MGVPSLWLLASAALSATTPDKPHIVIMLADNVGWAAVEWHRPPALPAREISTPKLDALRASGLELDRHYTYKFCSPSRSALMSGRLPAHVNVYNDDPAMAGAGAPAHMRLMPAMLRDAGYRTHFVGKWHLGMASRSRQTPAARGFDTSLGYFHSTNNYYDGTRAEGCGDAAHADLWDGDGPSALNGTAYEELVFRDRVVDVVEAHDAARPLFVYYALHTSCVGYDPDGTAGGERDSLQPDRAYYDKFSFIDDDDRRANVAMVALMDDVAGDVVGALRTAGLWANTLYLWSSDNGGAVHLGGGSNTYPLRGGYYNNFEGGVRAPAFLAGGALPEVARGKLLTEWIYIADWYATFARLAGASPDDGAVPAVDSLDVWDAIAGDGASPRVEWVQTPLGENATRATHGGDACYFSKPYKLLVGSVRQNGWPGQVHPNVSVAWDSFADVLDCAAGCLFDIVADPEERRDLAAAMPDTVAELRAKLERAAFYDPDRGDPDPRACAVAAATGYWGPFLP</sequence>
<dbReference type="PANTHER" id="PTHR10342:SF274">
    <property type="entry name" value="ARYLSULFATASE B"/>
    <property type="match status" value="1"/>
</dbReference>